<dbReference type="GO" id="GO:0008081">
    <property type="term" value="F:phosphoric diester hydrolase activity"/>
    <property type="evidence" value="ECO:0007669"/>
    <property type="project" value="InterPro"/>
</dbReference>
<evidence type="ECO:0000256" key="1">
    <source>
        <dbReference type="SAM" id="MobiDB-lite"/>
    </source>
</evidence>
<reference evidence="2 3" key="1">
    <citation type="submission" date="2020-12" db="EMBL/GenBank/DDBJ databases">
        <title>Metabolic potential, ecology and presence of endohyphal bacteria is reflected in genomic diversity of Mucoromycotina.</title>
        <authorList>
            <person name="Muszewska A."/>
            <person name="Okrasinska A."/>
            <person name="Steczkiewicz K."/>
            <person name="Drgas O."/>
            <person name="Orlowska M."/>
            <person name="Perlinska-Lenart U."/>
            <person name="Aleksandrzak-Piekarczyk T."/>
            <person name="Szatraj K."/>
            <person name="Zielenkiewicz U."/>
            <person name="Pilsyk S."/>
            <person name="Malc E."/>
            <person name="Mieczkowski P."/>
            <person name="Kruszewska J.S."/>
            <person name="Biernat P."/>
            <person name="Pawlowska J."/>
        </authorList>
    </citation>
    <scope>NUCLEOTIDE SEQUENCE [LARGE SCALE GENOMIC DNA]</scope>
    <source>
        <strain evidence="2 3">CBS 142.35</strain>
    </source>
</reference>
<feature type="region of interest" description="Disordered" evidence="1">
    <location>
        <begin position="1"/>
        <end position="20"/>
    </location>
</feature>
<organism evidence="2 3">
    <name type="scientific">Circinella minor</name>
    <dbReference type="NCBI Taxonomy" id="1195481"/>
    <lineage>
        <taxon>Eukaryota</taxon>
        <taxon>Fungi</taxon>
        <taxon>Fungi incertae sedis</taxon>
        <taxon>Mucoromycota</taxon>
        <taxon>Mucoromycotina</taxon>
        <taxon>Mucoromycetes</taxon>
        <taxon>Mucorales</taxon>
        <taxon>Lichtheimiaceae</taxon>
        <taxon>Circinella</taxon>
    </lineage>
</organism>
<evidence type="ECO:0000313" key="2">
    <source>
        <dbReference type="EMBL" id="KAG2219025.1"/>
    </source>
</evidence>
<gene>
    <name evidence="2" type="ORF">INT45_003916</name>
</gene>
<feature type="non-terminal residue" evidence="2">
    <location>
        <position position="1"/>
    </location>
</feature>
<keyword evidence="3" id="KW-1185">Reference proteome</keyword>
<dbReference type="Proteomes" id="UP000646827">
    <property type="component" value="Unassembled WGS sequence"/>
</dbReference>
<dbReference type="Gene3D" id="3.20.20.190">
    <property type="entry name" value="Phosphatidylinositol (PI) phosphodiesterase"/>
    <property type="match status" value="1"/>
</dbReference>
<dbReference type="AlphaFoldDB" id="A0A8H7RY56"/>
<dbReference type="SUPFAM" id="SSF51695">
    <property type="entry name" value="PLC-like phosphodiesterases"/>
    <property type="match status" value="1"/>
</dbReference>
<protein>
    <submittedName>
        <fullName evidence="2">Uncharacterized protein</fullName>
    </submittedName>
</protein>
<evidence type="ECO:0000313" key="3">
    <source>
        <dbReference type="Proteomes" id="UP000646827"/>
    </source>
</evidence>
<sequence>ALTVSADRQTAPVRELPADPRPCNDFPDHYKIPVNRFFWLGAHDVASQDRSVTEMLRDGIRLLDLNLCSSPKDTIVACSDSTVSLLDLADEIFNYAREQEEQIITVHVNLSDDISLSTFEKTWDQVCKVHTERLEGVDPFEKGQCPFIYKKSGQWETLGELVGYDPEMPQWEGDGELVGVRSKIILTTSRKHQNTAYFSENLWRSTISQNVADLNVELSKLCKTPGAIEIQGKMDIYKSTLEKKNYFDAALWENAIISSNGCNIDQTGAGVYFNTILMDQYHYQLPYLLELQGRMIPVNFAKSQSKKVKIEPSKLVKVHHPHDRDEL</sequence>
<proteinExistence type="predicted"/>
<dbReference type="GO" id="GO:0006629">
    <property type="term" value="P:lipid metabolic process"/>
    <property type="evidence" value="ECO:0007669"/>
    <property type="project" value="InterPro"/>
</dbReference>
<name>A0A8H7RY56_9FUNG</name>
<accession>A0A8H7RY56</accession>
<dbReference type="OrthoDB" id="2343482at2759"/>
<comment type="caution">
    <text evidence="2">The sequence shown here is derived from an EMBL/GenBank/DDBJ whole genome shotgun (WGS) entry which is preliminary data.</text>
</comment>
<dbReference type="EMBL" id="JAEPRB010000198">
    <property type="protein sequence ID" value="KAG2219025.1"/>
    <property type="molecule type" value="Genomic_DNA"/>
</dbReference>
<dbReference type="InterPro" id="IPR017946">
    <property type="entry name" value="PLC-like_Pdiesterase_TIM-brl"/>
</dbReference>